<comment type="caution">
    <text evidence="9">The sequence shown here is derived from an EMBL/GenBank/DDBJ whole genome shotgun (WGS) entry which is preliminary data.</text>
</comment>
<dbReference type="InterPro" id="IPR034009">
    <property type="entry name" value="M3B_PepF_4"/>
</dbReference>
<evidence type="ECO:0000256" key="1">
    <source>
        <dbReference type="ARBA" id="ARBA00022670"/>
    </source>
</evidence>
<keyword evidence="5 6" id="KW-0482">Metalloprotease</keyword>
<evidence type="ECO:0000256" key="3">
    <source>
        <dbReference type="ARBA" id="ARBA00022801"/>
    </source>
</evidence>
<sequence>MKEMSKILKRHEVDEVTTWDVTSLFKDETLFEAELVSVVDDVETVLQYKGKLHEDAEHLFGAIKTLETLQERLVRLSTYAMLQISADGTNPIHQANAAKVSASFADIAGKLAFFEPEILAIDETTIHQYLEEEQQLQPYKKMLEDILAKKPYTLLPEVEEVLASLSDVLDAPYMIYERSKSSDMTFKSFVDVLGNTRPMSEALYEDEYEMATRSNVRKLAYDRFVETFDRYKNTYAATYATEVQKQVTLAKVRGYDSVIDMLLHGQQVTKTMYENQLNIIQEELAPHMRRLAKLKEKIYQLDKIRFCDLKAPIDPDFEPTISFEEAEKNIVAALEPLGIEYSAIMKKAFSDRWIDYASNVGKQSGAFCASPYGAHPYILLTWTGNARGMFTLAHELGHAGHFYLANEHQTLFNTEPSTYFVEAPSTMNELLLAEHLMKQTDDPRMKRWIISALLDTYYHNFVTHLLEGAFQQRVYTLAEEGVPLTADVLCEEKEAVIRNFWGDTVELDKGVGLTWMRQPHYYMGLYPYTYSAGLTVATAQLQKMKRNEDDAIHRWLEVLRAGGTKKPVDLINMLEIDMTTTVPIKEAVAYVGKLIDELEKSFAP</sequence>
<name>A0A9D1PPB3_9BACI</name>
<dbReference type="NCBIfam" id="TIGR00181">
    <property type="entry name" value="pepF"/>
    <property type="match status" value="1"/>
</dbReference>
<dbReference type="AlphaFoldDB" id="A0A9D1PPB3"/>
<evidence type="ECO:0000313" key="10">
    <source>
        <dbReference type="Proteomes" id="UP000823937"/>
    </source>
</evidence>
<evidence type="ECO:0000259" key="8">
    <source>
        <dbReference type="Pfam" id="PF08439"/>
    </source>
</evidence>
<reference evidence="9" key="2">
    <citation type="submission" date="2021-04" db="EMBL/GenBank/DDBJ databases">
        <authorList>
            <person name="Gilroy R."/>
        </authorList>
    </citation>
    <scope>NUCLEOTIDE SEQUENCE</scope>
    <source>
        <strain evidence="9">CHK169-2315</strain>
    </source>
</reference>
<dbReference type="Gene3D" id="1.20.140.70">
    <property type="entry name" value="Oligopeptidase f, N-terminal domain"/>
    <property type="match status" value="1"/>
</dbReference>
<dbReference type="InterPro" id="IPR013647">
    <property type="entry name" value="OligopepF_N_dom"/>
</dbReference>
<evidence type="ECO:0000256" key="6">
    <source>
        <dbReference type="RuleBase" id="RU368091"/>
    </source>
</evidence>
<reference evidence="9" key="1">
    <citation type="journal article" date="2021" name="PeerJ">
        <title>Extensive microbial diversity within the chicken gut microbiome revealed by metagenomics and culture.</title>
        <authorList>
            <person name="Gilroy R."/>
            <person name="Ravi A."/>
            <person name="Getino M."/>
            <person name="Pursley I."/>
            <person name="Horton D.L."/>
            <person name="Alikhan N.F."/>
            <person name="Baker D."/>
            <person name="Gharbi K."/>
            <person name="Hall N."/>
            <person name="Watson M."/>
            <person name="Adriaenssens E.M."/>
            <person name="Foster-Nyarko E."/>
            <person name="Jarju S."/>
            <person name="Secka A."/>
            <person name="Antonio M."/>
            <person name="Oren A."/>
            <person name="Chaudhuri R.R."/>
            <person name="La Ragione R."/>
            <person name="Hildebrand F."/>
            <person name="Pallen M.J."/>
        </authorList>
    </citation>
    <scope>NUCLEOTIDE SEQUENCE</scope>
    <source>
        <strain evidence="9">CHK169-2315</strain>
    </source>
</reference>
<protein>
    <recommendedName>
        <fullName evidence="6">Oligopeptidase F</fullName>
        <ecNumber evidence="6">3.4.24.-</ecNumber>
    </recommendedName>
</protein>
<dbReference type="InterPro" id="IPR004438">
    <property type="entry name" value="Peptidase_M3B"/>
</dbReference>
<dbReference type="GO" id="GO:0046872">
    <property type="term" value="F:metal ion binding"/>
    <property type="evidence" value="ECO:0007669"/>
    <property type="project" value="UniProtKB-UniRule"/>
</dbReference>
<accession>A0A9D1PPB3</accession>
<evidence type="ECO:0000313" key="9">
    <source>
        <dbReference type="EMBL" id="HIV75677.1"/>
    </source>
</evidence>
<comment type="function">
    <text evidence="6">Has oligopeptidase activity and degrades a variety of small bioactive peptides.</text>
</comment>
<keyword evidence="4 6" id="KW-0862">Zinc</keyword>
<dbReference type="Pfam" id="PF01432">
    <property type="entry name" value="Peptidase_M3"/>
    <property type="match status" value="1"/>
</dbReference>
<organism evidence="9 10">
    <name type="scientific">Candidatus Pseudogracilibacillus intestinigallinarum</name>
    <dbReference type="NCBI Taxonomy" id="2838742"/>
    <lineage>
        <taxon>Bacteria</taxon>
        <taxon>Bacillati</taxon>
        <taxon>Bacillota</taxon>
        <taxon>Bacilli</taxon>
        <taxon>Bacillales</taxon>
        <taxon>Bacillaceae</taxon>
        <taxon>Pseudogracilibacillus</taxon>
    </lineage>
</organism>
<dbReference type="InterPro" id="IPR045090">
    <property type="entry name" value="Pept_M3A_M3B"/>
</dbReference>
<dbReference type="EC" id="3.4.24.-" evidence="6"/>
<dbReference type="GO" id="GO:0006508">
    <property type="term" value="P:proteolysis"/>
    <property type="evidence" value="ECO:0007669"/>
    <property type="project" value="UniProtKB-KW"/>
</dbReference>
<dbReference type="SUPFAM" id="SSF55486">
    <property type="entry name" value="Metalloproteases ('zincins'), catalytic domain"/>
    <property type="match status" value="1"/>
</dbReference>
<dbReference type="PANTHER" id="PTHR11804:SF45">
    <property type="entry name" value="SIMILAR TO OLIGOENDOPEPTIDASE"/>
    <property type="match status" value="1"/>
</dbReference>
<keyword evidence="3 6" id="KW-0378">Hydrolase</keyword>
<dbReference type="Gene3D" id="1.10.1370.20">
    <property type="entry name" value="Oligoendopeptidase f, C-terminal domain"/>
    <property type="match status" value="1"/>
</dbReference>
<evidence type="ECO:0000256" key="4">
    <source>
        <dbReference type="ARBA" id="ARBA00022833"/>
    </source>
</evidence>
<evidence type="ECO:0000256" key="2">
    <source>
        <dbReference type="ARBA" id="ARBA00022723"/>
    </source>
</evidence>
<keyword evidence="2 6" id="KW-0479">Metal-binding</keyword>
<proteinExistence type="inferred from homology"/>
<dbReference type="PANTHER" id="PTHR11804">
    <property type="entry name" value="PROTEASE M3 THIMET OLIGOPEPTIDASE-RELATED"/>
    <property type="match status" value="1"/>
</dbReference>
<gene>
    <name evidence="9" type="primary">pepF</name>
    <name evidence="9" type="ORF">H9895_11440</name>
</gene>
<dbReference type="Proteomes" id="UP000823937">
    <property type="component" value="Unassembled WGS sequence"/>
</dbReference>
<dbReference type="CDD" id="cd09609">
    <property type="entry name" value="M3B_PepF"/>
    <property type="match status" value="1"/>
</dbReference>
<evidence type="ECO:0000256" key="5">
    <source>
        <dbReference type="ARBA" id="ARBA00023049"/>
    </source>
</evidence>
<dbReference type="EMBL" id="DXHX01000165">
    <property type="protein sequence ID" value="HIV75677.1"/>
    <property type="molecule type" value="Genomic_DNA"/>
</dbReference>
<evidence type="ECO:0000259" key="7">
    <source>
        <dbReference type="Pfam" id="PF01432"/>
    </source>
</evidence>
<dbReference type="InterPro" id="IPR001567">
    <property type="entry name" value="Pept_M3A_M3B_dom"/>
</dbReference>
<dbReference type="InterPro" id="IPR042088">
    <property type="entry name" value="OligoPept_F_C"/>
</dbReference>
<dbReference type="GO" id="GO:0004222">
    <property type="term" value="F:metalloendopeptidase activity"/>
    <property type="evidence" value="ECO:0007669"/>
    <property type="project" value="UniProtKB-UniRule"/>
</dbReference>
<dbReference type="GO" id="GO:0006518">
    <property type="term" value="P:peptide metabolic process"/>
    <property type="evidence" value="ECO:0007669"/>
    <property type="project" value="TreeGrafter"/>
</dbReference>
<keyword evidence="1 6" id="KW-0645">Protease</keyword>
<comment type="cofactor">
    <cofactor evidence="6">
        <name>Zn(2+)</name>
        <dbReference type="ChEBI" id="CHEBI:29105"/>
    </cofactor>
    <text evidence="6">Binds 1 zinc ion.</text>
</comment>
<feature type="domain" description="Oligopeptidase F N-terminal" evidence="8">
    <location>
        <begin position="117"/>
        <end position="186"/>
    </location>
</feature>
<feature type="domain" description="Peptidase M3A/M3B catalytic" evidence="7">
    <location>
        <begin position="212"/>
        <end position="588"/>
    </location>
</feature>
<dbReference type="Pfam" id="PF08439">
    <property type="entry name" value="Peptidase_M3_N"/>
    <property type="match status" value="1"/>
</dbReference>
<comment type="similarity">
    <text evidence="6">Belongs to the peptidase M3B family.</text>
</comment>